<dbReference type="InterPro" id="IPR018356">
    <property type="entry name" value="Tscrpt_reg_HTH_DeoR_CS"/>
</dbReference>
<dbReference type="RefSeq" id="WP_199019352.1">
    <property type="nucleotide sequence ID" value="NZ_JAELUP010000052.1"/>
</dbReference>
<dbReference type="Gene3D" id="3.40.50.1360">
    <property type="match status" value="1"/>
</dbReference>
<dbReference type="InterPro" id="IPR037171">
    <property type="entry name" value="NagB/RpiA_transferase-like"/>
</dbReference>
<dbReference type="PRINTS" id="PR00037">
    <property type="entry name" value="HTHLACR"/>
</dbReference>
<sequence length="261" mass="28777">MSISSEERKRVITEQLRLEGQVKVTELSLRLTISEETVRRDLVVLEREGIARRVYGGAVLLKPLSYEPPYLQRQQVRAEEKARIGRAAAELIESGDTISIDVGTTTLELAKAIAGRERLTILTNSVAVAYHLMEAVSSGKFSGKIIVIGGELNPEQQSISGPLAEGAISQFRVDKAFISVGGISLERGISDYDLDEAVMSRRMMESANQTIVLADDSKLDKEAFTEVAPLHKANFIVSNIPAPKEWAVMLKSHHVHWIEAK</sequence>
<dbReference type="InterPro" id="IPR014036">
    <property type="entry name" value="DeoR-like_C"/>
</dbReference>
<dbReference type="AlphaFoldDB" id="A0A934J1Y4"/>
<dbReference type="Pfam" id="PF08220">
    <property type="entry name" value="HTH_DeoR"/>
    <property type="match status" value="1"/>
</dbReference>
<dbReference type="Proteomes" id="UP000640274">
    <property type="component" value="Unassembled WGS sequence"/>
</dbReference>
<keyword evidence="1" id="KW-0805">Transcription regulation</keyword>
<dbReference type="Pfam" id="PF00455">
    <property type="entry name" value="DeoRC"/>
    <property type="match status" value="1"/>
</dbReference>
<comment type="caution">
    <text evidence="5">The sequence shown here is derived from an EMBL/GenBank/DDBJ whole genome shotgun (WGS) entry which is preliminary data.</text>
</comment>
<proteinExistence type="predicted"/>
<evidence type="ECO:0000256" key="1">
    <source>
        <dbReference type="ARBA" id="ARBA00023015"/>
    </source>
</evidence>
<dbReference type="InterPro" id="IPR050313">
    <property type="entry name" value="Carb_Metab_HTH_regulators"/>
</dbReference>
<dbReference type="GO" id="GO:0003700">
    <property type="term" value="F:DNA-binding transcription factor activity"/>
    <property type="evidence" value="ECO:0007669"/>
    <property type="project" value="InterPro"/>
</dbReference>
<dbReference type="EMBL" id="JAELUP010000052">
    <property type="protein sequence ID" value="MBJ6361799.1"/>
    <property type="molecule type" value="Genomic_DNA"/>
</dbReference>
<keyword evidence="3" id="KW-0804">Transcription</keyword>
<dbReference type="SUPFAM" id="SSF100950">
    <property type="entry name" value="NagB/RpiA/CoA transferase-like"/>
    <property type="match status" value="1"/>
</dbReference>
<dbReference type="SMART" id="SM00420">
    <property type="entry name" value="HTH_DEOR"/>
    <property type="match status" value="1"/>
</dbReference>
<reference evidence="5" key="1">
    <citation type="submission" date="2020-12" db="EMBL/GenBank/DDBJ databases">
        <authorList>
            <person name="Huq M.A."/>
        </authorList>
    </citation>
    <scope>NUCLEOTIDE SEQUENCE</scope>
    <source>
        <strain evidence="5">MAHUQ-46</strain>
    </source>
</reference>
<evidence type="ECO:0000313" key="6">
    <source>
        <dbReference type="Proteomes" id="UP000640274"/>
    </source>
</evidence>
<organism evidence="5 6">
    <name type="scientific">Paenibacillus roseus</name>
    <dbReference type="NCBI Taxonomy" id="2798579"/>
    <lineage>
        <taxon>Bacteria</taxon>
        <taxon>Bacillati</taxon>
        <taxon>Bacillota</taxon>
        <taxon>Bacilli</taxon>
        <taxon>Bacillales</taxon>
        <taxon>Paenibacillaceae</taxon>
        <taxon>Paenibacillus</taxon>
    </lineage>
</organism>
<accession>A0A934J1Y4</accession>
<gene>
    <name evidence="5" type="ORF">JFN88_11035</name>
</gene>
<evidence type="ECO:0000259" key="4">
    <source>
        <dbReference type="PROSITE" id="PS51000"/>
    </source>
</evidence>
<dbReference type="InterPro" id="IPR036390">
    <property type="entry name" value="WH_DNA-bd_sf"/>
</dbReference>
<dbReference type="GO" id="GO:0003677">
    <property type="term" value="F:DNA binding"/>
    <property type="evidence" value="ECO:0007669"/>
    <property type="project" value="UniProtKB-KW"/>
</dbReference>
<dbReference type="PANTHER" id="PTHR30363:SF44">
    <property type="entry name" value="AGA OPERON TRANSCRIPTIONAL REPRESSOR-RELATED"/>
    <property type="match status" value="1"/>
</dbReference>
<name>A0A934J1Y4_9BACL</name>
<dbReference type="InterPro" id="IPR001034">
    <property type="entry name" value="DeoR_HTH"/>
</dbReference>
<dbReference type="SUPFAM" id="SSF46785">
    <property type="entry name" value="Winged helix' DNA-binding domain"/>
    <property type="match status" value="1"/>
</dbReference>
<protein>
    <submittedName>
        <fullName evidence="5">DeoR/GlpR transcriptional regulator</fullName>
    </submittedName>
</protein>
<evidence type="ECO:0000256" key="2">
    <source>
        <dbReference type="ARBA" id="ARBA00023125"/>
    </source>
</evidence>
<evidence type="ECO:0000313" key="5">
    <source>
        <dbReference type="EMBL" id="MBJ6361799.1"/>
    </source>
</evidence>
<dbReference type="PROSITE" id="PS00894">
    <property type="entry name" value="HTH_DEOR_1"/>
    <property type="match status" value="1"/>
</dbReference>
<evidence type="ECO:0000256" key="3">
    <source>
        <dbReference type="ARBA" id="ARBA00023163"/>
    </source>
</evidence>
<keyword evidence="2" id="KW-0238">DNA-binding</keyword>
<dbReference type="PROSITE" id="PS51000">
    <property type="entry name" value="HTH_DEOR_2"/>
    <property type="match status" value="1"/>
</dbReference>
<dbReference type="PANTHER" id="PTHR30363">
    <property type="entry name" value="HTH-TYPE TRANSCRIPTIONAL REGULATOR SRLR-RELATED"/>
    <property type="match status" value="1"/>
</dbReference>
<keyword evidence="6" id="KW-1185">Reference proteome</keyword>
<feature type="domain" description="HTH deoR-type" evidence="4">
    <location>
        <begin position="5"/>
        <end position="60"/>
    </location>
</feature>
<dbReference type="SMART" id="SM01134">
    <property type="entry name" value="DeoRC"/>
    <property type="match status" value="1"/>
</dbReference>